<sequence>MTQVCLLDSDRLSSLLREALSWSENVSSLMVSALNGSILAYAYRGTTPSIKAMRTQSTTMTAAYTVASEDVLVFEAQNMGAISVIAPVADHVLLAVTGPEPKQKQALQNGHDSSQEHGQVVNGVEDHTEGEGGEENGPQDEEDRDIQKIRDDLEAVSQELANVLREELAVMKWPDDI</sequence>
<feature type="region of interest" description="Disordered" evidence="1">
    <location>
        <begin position="125"/>
        <end position="152"/>
    </location>
</feature>
<organism evidence="2 3">
    <name type="scientific">Fonsecaea multimorphosa CBS 102226</name>
    <dbReference type="NCBI Taxonomy" id="1442371"/>
    <lineage>
        <taxon>Eukaryota</taxon>
        <taxon>Fungi</taxon>
        <taxon>Dikarya</taxon>
        <taxon>Ascomycota</taxon>
        <taxon>Pezizomycotina</taxon>
        <taxon>Eurotiomycetes</taxon>
        <taxon>Chaetothyriomycetidae</taxon>
        <taxon>Chaetothyriales</taxon>
        <taxon>Herpotrichiellaceae</taxon>
        <taxon>Fonsecaea</taxon>
    </lineage>
</organism>
<protein>
    <recommendedName>
        <fullName evidence="4">Roadblock/LAMTOR2 domain-containing protein</fullName>
    </recommendedName>
</protein>
<dbReference type="GeneID" id="27713692"/>
<dbReference type="Proteomes" id="UP000053411">
    <property type="component" value="Unassembled WGS sequence"/>
</dbReference>
<reference evidence="2 3" key="1">
    <citation type="submission" date="2015-01" db="EMBL/GenBank/DDBJ databases">
        <title>The Genome Sequence of Fonsecaea multimorphosa CBS 102226.</title>
        <authorList>
            <consortium name="The Broad Institute Genomics Platform"/>
            <person name="Cuomo C."/>
            <person name="de Hoog S."/>
            <person name="Gorbushina A."/>
            <person name="Stielow B."/>
            <person name="Teixiera M."/>
            <person name="Abouelleil A."/>
            <person name="Chapman S.B."/>
            <person name="Priest M."/>
            <person name="Young S.K."/>
            <person name="Wortman J."/>
            <person name="Nusbaum C."/>
            <person name="Birren B."/>
        </authorList>
    </citation>
    <scope>NUCLEOTIDE SEQUENCE [LARGE SCALE GENOMIC DNA]</scope>
    <source>
        <strain evidence="2 3">CBS 102226</strain>
    </source>
</reference>
<keyword evidence="3" id="KW-1185">Reference proteome</keyword>
<dbReference type="EMBL" id="KN848078">
    <property type="protein sequence ID" value="KIX96168.1"/>
    <property type="molecule type" value="Genomic_DNA"/>
</dbReference>
<evidence type="ECO:0000256" key="1">
    <source>
        <dbReference type="SAM" id="MobiDB-lite"/>
    </source>
</evidence>
<dbReference type="RefSeq" id="XP_016630291.1">
    <property type="nucleotide sequence ID" value="XM_016778443.1"/>
</dbReference>
<name>A0A0D2KHK8_9EURO</name>
<evidence type="ECO:0000313" key="3">
    <source>
        <dbReference type="Proteomes" id="UP000053411"/>
    </source>
</evidence>
<dbReference type="AlphaFoldDB" id="A0A0D2KHK8"/>
<proteinExistence type="predicted"/>
<dbReference type="OrthoDB" id="4160156at2759"/>
<dbReference type="VEuPathDB" id="FungiDB:Z520_07946"/>
<dbReference type="STRING" id="1442371.A0A0D2KHK8"/>
<evidence type="ECO:0008006" key="4">
    <source>
        <dbReference type="Google" id="ProtNLM"/>
    </source>
</evidence>
<accession>A0A0D2KHK8</accession>
<gene>
    <name evidence="2" type="ORF">Z520_07946</name>
</gene>
<feature type="compositionally biased region" description="Acidic residues" evidence="1">
    <location>
        <begin position="131"/>
        <end position="144"/>
    </location>
</feature>
<evidence type="ECO:0000313" key="2">
    <source>
        <dbReference type="EMBL" id="KIX96168.1"/>
    </source>
</evidence>